<proteinExistence type="predicted"/>
<evidence type="ECO:0000313" key="1">
    <source>
        <dbReference type="EMBL" id="CDO17820.1"/>
    </source>
</evidence>
<accession>A0A060RH57</accession>
<dbReference type="AlphaFoldDB" id="A0A060RH57"/>
<dbReference type="EMBL" id="CCBC010000139">
    <property type="protein sequence ID" value="CDO17820.1"/>
    <property type="molecule type" value="Genomic_DNA"/>
</dbReference>
<reference evidence="1 2" key="1">
    <citation type="submission" date="2014-02" db="EMBL/GenBank/DDBJ databases">
        <authorList>
            <person name="Manrique M."/>
        </authorList>
    </citation>
    <scope>NUCLEOTIDE SEQUENCE [LARGE SCALE GENOMIC DNA]</scope>
    <source>
        <strain evidence="1 2">LMG17956</strain>
    </source>
</reference>
<dbReference type="Proteomes" id="UP000027584">
    <property type="component" value="Unassembled WGS sequence"/>
</dbReference>
<organism evidence="1 2">
    <name type="scientific">Streptococcus gallolyticus</name>
    <dbReference type="NCBI Taxonomy" id="315405"/>
    <lineage>
        <taxon>Bacteria</taxon>
        <taxon>Bacillati</taxon>
        <taxon>Bacillota</taxon>
        <taxon>Bacilli</taxon>
        <taxon>Lactobacillales</taxon>
        <taxon>Streptococcaceae</taxon>
        <taxon>Streptococcus</taxon>
    </lineage>
</organism>
<name>A0A060RH57_9STRE</name>
<sequence length="455" mass="53682">MIYYSEIHFRFNQLETYLQPIECEFYYAGIKVYTQAQELIFKDIGGSSDVLNVGEAMARNRPKIIAIADVISFLIGYPITIYDIESQSYNVESSKETMEIDITKFIYGGQDFSFQLNKILSKIETNKNITLSLLDKWNKANYLLEADDSHVLYLDEAMLNYFHVIELLSDITKRKYEKILDKKSEELLNSFYKDTGYLHQNQIVDKVNQKKKLLKEVLIGDFIPLKDRYKYFLSYHNLLDDRVSFFIDELIKVRNSLAHGRVAQNIDVMEYPLTPFYNITRTEGHLVTPIGILTAVSISKFIGIHIWEYEWNEIKQLLEPSPDLVVDFLEGRLDVDINNKNEHNLTWYSLFLYYLTCKDKWKKVIESRVKLELSKRQLKNLDLPNLYEIAVILIDTEDRQLFKMLSYVITKIVEGNEFRWSNYRDIFLYLEVRDIEIGIIRKKVSDILASRINKK</sequence>
<reference evidence="1 2" key="2">
    <citation type="submission" date="2014-05" db="EMBL/GenBank/DDBJ databases">
        <title>Genome sequence of Streptococcus gallolyticus.</title>
        <authorList>
            <person name="Del Campo R."/>
        </authorList>
    </citation>
    <scope>NUCLEOTIDE SEQUENCE [LARGE SCALE GENOMIC DNA]</scope>
    <source>
        <strain evidence="1 2">LMG17956</strain>
    </source>
</reference>
<protein>
    <recommendedName>
        <fullName evidence="3">Apea-like HEPN domain-containing protein</fullName>
    </recommendedName>
</protein>
<comment type="caution">
    <text evidence="1">The sequence shown here is derived from an EMBL/GenBank/DDBJ whole genome shotgun (WGS) entry which is preliminary data.</text>
</comment>
<gene>
    <name evidence="1" type="ORF">BN963_SGAL_01013</name>
</gene>
<evidence type="ECO:0000313" key="2">
    <source>
        <dbReference type="Proteomes" id="UP000027584"/>
    </source>
</evidence>
<evidence type="ECO:0008006" key="3">
    <source>
        <dbReference type="Google" id="ProtNLM"/>
    </source>
</evidence>